<evidence type="ECO:0000313" key="3">
    <source>
        <dbReference type="Proteomes" id="UP000193207"/>
    </source>
</evidence>
<keyword evidence="1" id="KW-0812">Transmembrane</keyword>
<evidence type="ECO:0000256" key="1">
    <source>
        <dbReference type="SAM" id="Phobius"/>
    </source>
</evidence>
<dbReference type="Proteomes" id="UP000193207">
    <property type="component" value="Unassembled WGS sequence"/>
</dbReference>
<feature type="transmembrane region" description="Helical" evidence="1">
    <location>
        <begin position="20"/>
        <end position="41"/>
    </location>
</feature>
<keyword evidence="1" id="KW-1133">Transmembrane helix</keyword>
<keyword evidence="3" id="KW-1185">Reference proteome</keyword>
<name>A0A1X6YR89_9RHOB</name>
<gene>
    <name evidence="2" type="ORF">ROH8110_01388</name>
</gene>
<dbReference type="EMBL" id="FWFU01000001">
    <property type="protein sequence ID" value="SLN28293.1"/>
    <property type="molecule type" value="Genomic_DNA"/>
</dbReference>
<sequence length="75" mass="8114">MAFLAQFMNPELPMAPQFQVLMAISCAVVFLILFGYALLAAQARHRIKSLRARKSKGYAGGVFLLGGSPLVASTR</sequence>
<organism evidence="2 3">
    <name type="scientific">Roseovarius halotolerans</name>
    <dbReference type="NCBI Taxonomy" id="505353"/>
    <lineage>
        <taxon>Bacteria</taxon>
        <taxon>Pseudomonadati</taxon>
        <taxon>Pseudomonadota</taxon>
        <taxon>Alphaproteobacteria</taxon>
        <taxon>Rhodobacterales</taxon>
        <taxon>Roseobacteraceae</taxon>
        <taxon>Roseovarius</taxon>
    </lineage>
</organism>
<protein>
    <submittedName>
        <fullName evidence="2">Homoserine/homoserine lactone efflux protein</fullName>
    </submittedName>
</protein>
<accession>A0A1X6YR89</accession>
<evidence type="ECO:0000313" key="2">
    <source>
        <dbReference type="EMBL" id="SLN28293.1"/>
    </source>
</evidence>
<proteinExistence type="predicted"/>
<reference evidence="2 3" key="1">
    <citation type="submission" date="2017-03" db="EMBL/GenBank/DDBJ databases">
        <authorList>
            <person name="Afonso C.L."/>
            <person name="Miller P.J."/>
            <person name="Scott M.A."/>
            <person name="Spackman E."/>
            <person name="Goraichik I."/>
            <person name="Dimitrov K.M."/>
            <person name="Suarez D.L."/>
            <person name="Swayne D.E."/>
        </authorList>
    </citation>
    <scope>NUCLEOTIDE SEQUENCE [LARGE SCALE GENOMIC DNA]</scope>
    <source>
        <strain evidence="2 3">CECT 8110</strain>
    </source>
</reference>
<dbReference type="AlphaFoldDB" id="A0A1X6YR89"/>
<keyword evidence="1" id="KW-0472">Membrane</keyword>